<dbReference type="InterPro" id="IPR002088">
    <property type="entry name" value="Prenyl_trans_a"/>
</dbReference>
<evidence type="ECO:0000256" key="2">
    <source>
        <dbReference type="ARBA" id="ARBA00022602"/>
    </source>
</evidence>
<comment type="caution">
    <text evidence="8">The sequence shown here is derived from an EMBL/GenBank/DDBJ whole genome shotgun (WGS) entry which is preliminary data.</text>
</comment>
<dbReference type="Gene3D" id="1.25.40.120">
    <property type="entry name" value="Protein prenylyltransferase"/>
    <property type="match status" value="1"/>
</dbReference>
<evidence type="ECO:0000256" key="6">
    <source>
        <dbReference type="RuleBase" id="RU367120"/>
    </source>
</evidence>
<comment type="similarity">
    <text evidence="1 6">Belongs to the protein prenyltransferase subunit alpha family.</text>
</comment>
<dbReference type="Pfam" id="PF01239">
    <property type="entry name" value="PPTA"/>
    <property type="match status" value="5"/>
</dbReference>
<evidence type="ECO:0000256" key="5">
    <source>
        <dbReference type="ARBA" id="ARBA00047658"/>
    </source>
</evidence>
<evidence type="ECO:0000256" key="7">
    <source>
        <dbReference type="SAM" id="MobiDB-lite"/>
    </source>
</evidence>
<comment type="catalytic activity">
    <reaction evidence="5 6">
        <text>geranylgeranyl diphosphate + L-cysteinyl-[protein] = S-geranylgeranyl-L-cysteinyl-[protein] + diphosphate</text>
        <dbReference type="Rhea" id="RHEA:21240"/>
        <dbReference type="Rhea" id="RHEA-COMP:10131"/>
        <dbReference type="Rhea" id="RHEA-COMP:11537"/>
        <dbReference type="ChEBI" id="CHEBI:29950"/>
        <dbReference type="ChEBI" id="CHEBI:33019"/>
        <dbReference type="ChEBI" id="CHEBI:57533"/>
        <dbReference type="ChEBI" id="CHEBI:86021"/>
        <dbReference type="EC" id="2.5.1.60"/>
    </reaction>
</comment>
<keyword evidence="2 6" id="KW-0637">Prenyltransferase</keyword>
<dbReference type="EMBL" id="CAUEEQ010064634">
    <property type="protein sequence ID" value="CAJ0965003.1"/>
    <property type="molecule type" value="Genomic_DNA"/>
</dbReference>
<dbReference type="PROSITE" id="PS51147">
    <property type="entry name" value="PFTA"/>
    <property type="match status" value="5"/>
</dbReference>
<sequence>MQRRGSQELQGPRREQAYTRVNKFSQFFVSKLGGVGLYSGRLILKYIRTDKVRLRRSSNVKTKRGRHRKKAPDQTATPTAVGPPLGEYNAVDKPLMLHGRIKVKTTLEQQEAKRKERERKLQLYVSATQAAFNKPIAGFNGAAYEILTRPRRNRSKFLMVGTYPDSQLRKGGQLDKEALEITAQILALNPDFASLWNLRREVFLALGSDRSDEEMRSLYLSELSFLQNCLRVNPKSYGTWYHRCWIMKHMPEPDWARELTLCNQFLEIDERNFHCWGYRRFVAQSFHVPPSDELEYTSDLITKNFSNYSSWHYRSKLLPQIHPDPQHLGRATEKVLLSELELVQNAFFTDPNDQSAWFYHRWLLGRADLPLSIRCISVDVAGSWISITFSQPVLVGVQK</sequence>
<dbReference type="PANTHER" id="PTHR11129:SF2">
    <property type="entry name" value="GERANYLGERANYL TRANSFERASE TYPE-2 SUBUNIT ALPHA"/>
    <property type="match status" value="1"/>
</dbReference>
<evidence type="ECO:0000313" key="9">
    <source>
        <dbReference type="Proteomes" id="UP001176940"/>
    </source>
</evidence>
<proteinExistence type="inferred from homology"/>
<feature type="compositionally biased region" description="Basic residues" evidence="7">
    <location>
        <begin position="55"/>
        <end position="70"/>
    </location>
</feature>
<comment type="function">
    <text evidence="6">Catalyzes the transfer of a geranyl-geranyl moiety from geranyl-geranyl pyrophosphate to cysteines occuring in specific C-terminal amino acid sequences.</text>
</comment>
<evidence type="ECO:0000256" key="1">
    <source>
        <dbReference type="ARBA" id="ARBA00006734"/>
    </source>
</evidence>
<keyword evidence="3 6" id="KW-0808">Transferase</keyword>
<accession>A0ABN9MEI8</accession>
<reference evidence="8" key="1">
    <citation type="submission" date="2023-07" db="EMBL/GenBank/DDBJ databases">
        <authorList>
            <person name="Stuckert A."/>
        </authorList>
    </citation>
    <scope>NUCLEOTIDE SEQUENCE</scope>
</reference>
<name>A0ABN9MEI8_9NEOB</name>
<evidence type="ECO:0000256" key="3">
    <source>
        <dbReference type="ARBA" id="ARBA00022679"/>
    </source>
</evidence>
<dbReference type="PANTHER" id="PTHR11129">
    <property type="entry name" value="PROTEIN FARNESYLTRANSFERASE ALPHA SUBUNIT/RAB GERANYLGERANYL TRANSFERASE ALPHA SUBUNIT"/>
    <property type="match status" value="1"/>
</dbReference>
<organism evidence="8 9">
    <name type="scientific">Ranitomeya imitator</name>
    <name type="common">mimic poison frog</name>
    <dbReference type="NCBI Taxonomy" id="111125"/>
    <lineage>
        <taxon>Eukaryota</taxon>
        <taxon>Metazoa</taxon>
        <taxon>Chordata</taxon>
        <taxon>Craniata</taxon>
        <taxon>Vertebrata</taxon>
        <taxon>Euteleostomi</taxon>
        <taxon>Amphibia</taxon>
        <taxon>Batrachia</taxon>
        <taxon>Anura</taxon>
        <taxon>Neobatrachia</taxon>
        <taxon>Hyloidea</taxon>
        <taxon>Dendrobatidae</taxon>
        <taxon>Dendrobatinae</taxon>
        <taxon>Ranitomeya</taxon>
    </lineage>
</organism>
<protein>
    <recommendedName>
        <fullName evidence="6">Geranylgeranyl transferase type-2 subunit alpha</fullName>
        <ecNumber evidence="6">2.5.1.60</ecNumber>
    </recommendedName>
    <alternativeName>
        <fullName evidence="6">Geranylgeranyl transferase type II subunit alpha</fullName>
    </alternativeName>
</protein>
<dbReference type="EC" id="2.5.1.60" evidence="6"/>
<keyword evidence="4" id="KW-0677">Repeat</keyword>
<dbReference type="SUPFAM" id="SSF48439">
    <property type="entry name" value="Protein prenylyltransferase"/>
    <property type="match status" value="1"/>
</dbReference>
<feature type="region of interest" description="Disordered" evidence="7">
    <location>
        <begin position="55"/>
        <end position="89"/>
    </location>
</feature>
<evidence type="ECO:0000313" key="8">
    <source>
        <dbReference type="EMBL" id="CAJ0965003.1"/>
    </source>
</evidence>
<evidence type="ECO:0000256" key="4">
    <source>
        <dbReference type="ARBA" id="ARBA00022737"/>
    </source>
</evidence>
<gene>
    <name evidence="8" type="ORF">RIMI_LOCUS19852785</name>
</gene>
<keyword evidence="9" id="KW-1185">Reference proteome</keyword>
<dbReference type="Proteomes" id="UP001176940">
    <property type="component" value="Unassembled WGS sequence"/>
</dbReference>